<reference evidence="9 10" key="1">
    <citation type="submission" date="2019-10" db="EMBL/GenBank/DDBJ databases">
        <title>Three novel species isolated from a subtropical stream in China.</title>
        <authorList>
            <person name="Lu H."/>
        </authorList>
    </citation>
    <scope>NUCLEOTIDE SEQUENCE [LARGE SCALE GENOMIC DNA]</scope>
    <source>
        <strain evidence="9 10">FT13W</strain>
    </source>
</reference>
<dbReference type="PANTHER" id="PTHR11733">
    <property type="entry name" value="ZINC METALLOPROTEASE FAMILY M13 NEPRILYSIN-RELATED"/>
    <property type="match status" value="1"/>
</dbReference>
<dbReference type="PANTHER" id="PTHR11733:SF211">
    <property type="entry name" value="OLIGOPEPTIDASE LIPOPROTEIN M13 FAMILY"/>
    <property type="match status" value="1"/>
</dbReference>
<keyword evidence="2" id="KW-0645">Protease</keyword>
<dbReference type="SUPFAM" id="SSF55486">
    <property type="entry name" value="Metalloproteases ('zincins'), catalytic domain"/>
    <property type="match status" value="1"/>
</dbReference>
<dbReference type="InterPro" id="IPR018497">
    <property type="entry name" value="Peptidase_M13_C"/>
</dbReference>
<evidence type="ECO:0000259" key="8">
    <source>
        <dbReference type="Pfam" id="PF05649"/>
    </source>
</evidence>
<keyword evidence="10" id="KW-1185">Reference proteome</keyword>
<evidence type="ECO:0000256" key="4">
    <source>
        <dbReference type="ARBA" id="ARBA00022801"/>
    </source>
</evidence>
<feature type="domain" description="Peptidase M13 C-terminal" evidence="7">
    <location>
        <begin position="510"/>
        <end position="706"/>
    </location>
</feature>
<dbReference type="Proteomes" id="UP000468717">
    <property type="component" value="Unassembled WGS sequence"/>
</dbReference>
<dbReference type="EMBL" id="WFLI01000042">
    <property type="protein sequence ID" value="KAB8060518.1"/>
    <property type="molecule type" value="Genomic_DNA"/>
</dbReference>
<evidence type="ECO:0000256" key="6">
    <source>
        <dbReference type="ARBA" id="ARBA00023049"/>
    </source>
</evidence>
<dbReference type="InterPro" id="IPR024079">
    <property type="entry name" value="MetalloPept_cat_dom_sf"/>
</dbReference>
<dbReference type="GO" id="GO:0004222">
    <property type="term" value="F:metalloendopeptidase activity"/>
    <property type="evidence" value="ECO:0007669"/>
    <property type="project" value="InterPro"/>
</dbReference>
<keyword evidence="6" id="KW-0482">Metalloprotease</keyword>
<dbReference type="GO" id="GO:0005886">
    <property type="term" value="C:plasma membrane"/>
    <property type="evidence" value="ECO:0007669"/>
    <property type="project" value="TreeGrafter"/>
</dbReference>
<organism evidence="9 10">
    <name type="scientific">Janthinobacterium violaceinigrum</name>
    <dbReference type="NCBI Taxonomy" id="2654252"/>
    <lineage>
        <taxon>Bacteria</taxon>
        <taxon>Pseudomonadati</taxon>
        <taxon>Pseudomonadota</taxon>
        <taxon>Betaproteobacteria</taxon>
        <taxon>Burkholderiales</taxon>
        <taxon>Oxalobacteraceae</taxon>
        <taxon>Janthinobacterium</taxon>
    </lineage>
</organism>
<evidence type="ECO:0000256" key="5">
    <source>
        <dbReference type="ARBA" id="ARBA00022833"/>
    </source>
</evidence>
<dbReference type="InterPro" id="IPR000718">
    <property type="entry name" value="Peptidase_M13"/>
</dbReference>
<dbReference type="AlphaFoldDB" id="A0A6I1I0I9"/>
<dbReference type="GO" id="GO:0016485">
    <property type="term" value="P:protein processing"/>
    <property type="evidence" value="ECO:0007669"/>
    <property type="project" value="TreeGrafter"/>
</dbReference>
<comment type="cofactor">
    <cofactor evidence="1">
        <name>Zn(2+)</name>
        <dbReference type="ChEBI" id="CHEBI:29105"/>
    </cofactor>
</comment>
<gene>
    <name evidence="9" type="ORF">GCN75_25045</name>
</gene>
<evidence type="ECO:0000259" key="7">
    <source>
        <dbReference type="Pfam" id="PF01431"/>
    </source>
</evidence>
<keyword evidence="3" id="KW-0479">Metal-binding</keyword>
<protein>
    <submittedName>
        <fullName evidence="9">M13 family peptidase</fullName>
    </submittedName>
</protein>
<evidence type="ECO:0000313" key="9">
    <source>
        <dbReference type="EMBL" id="KAB8060518.1"/>
    </source>
</evidence>
<evidence type="ECO:0000256" key="3">
    <source>
        <dbReference type="ARBA" id="ARBA00022723"/>
    </source>
</evidence>
<name>A0A6I1I0I9_9BURK</name>
<sequence length="709" mass="76934">MISALVTAHCQLIFSYLIERIAMHGLRFSWSRTPVQAAIVLALAGVSLAGLPAQAHGQAAGDTAAAPVKVLPGDDFYDYVNGDWLRSTQIPADRSSWGSFAMLANSTNERIIGLVEGLAAAPQTDAAARQVSDFYRSWMDESAIEAKGWAPIKPLLKKIDAVHDRAGLARALGESLRADVDPLNATNFYTENLFGLWVAQDLNDTTRNVAYLLQGGLGLPDRAFYQGDSARMQGLRAGYQAHIAAMLKQGGYSDAPARAARVFALEQQIAASHASREDSADVAKGNNAWRAADFASKAPGLDWKAFFQAAGLGAQTDFIVWHPTAVTGSAALVASVPLATWKDFLAFHTINHFSTILPKAAADQRFAFYGSALSGTPQQSLRSKRALAATNAALSDAVGKLYVERYFPPESKARVQDMVTNIVAAFSRRIDKLDWMAPATKAQAQEKLKTLYVGVGYPERWDDYAGLRVVRGDALGNVQRAEQFHYRQELAKLSQSPDRKAWAMPAQLVNAVNLPLQNALNFPAAILQPPFFDPQASDAANYGGIGATIGHEISHSFDDQGAQFDAQGKLRDWWTPADLAHFQAASRQLVAQFAAYKPFPDLAVNGQLTLSENLADLAGVAAAHDAFTLSQQGKPAQAGADRDFFTGYGVSWRSKAREAAARQQILTDGHAPAQYRAATVRNLDAWYPAFDVQPGQQLYLAPEQRVRVW</sequence>
<evidence type="ECO:0000313" key="10">
    <source>
        <dbReference type="Proteomes" id="UP000468717"/>
    </source>
</evidence>
<dbReference type="Pfam" id="PF05649">
    <property type="entry name" value="Peptidase_M13_N"/>
    <property type="match status" value="1"/>
</dbReference>
<evidence type="ECO:0000256" key="2">
    <source>
        <dbReference type="ARBA" id="ARBA00022670"/>
    </source>
</evidence>
<dbReference type="GO" id="GO:0046872">
    <property type="term" value="F:metal ion binding"/>
    <property type="evidence" value="ECO:0007669"/>
    <property type="project" value="UniProtKB-KW"/>
</dbReference>
<feature type="domain" description="Peptidase M13 N-terminal" evidence="8">
    <location>
        <begin position="72"/>
        <end position="458"/>
    </location>
</feature>
<evidence type="ECO:0000256" key="1">
    <source>
        <dbReference type="ARBA" id="ARBA00001947"/>
    </source>
</evidence>
<dbReference type="InterPro" id="IPR042089">
    <property type="entry name" value="Peptidase_M13_dom_2"/>
</dbReference>
<dbReference type="InterPro" id="IPR008753">
    <property type="entry name" value="Peptidase_M13_N"/>
</dbReference>
<keyword evidence="5" id="KW-0862">Zinc</keyword>
<proteinExistence type="predicted"/>
<dbReference type="Gene3D" id="1.10.1380.10">
    <property type="entry name" value="Neutral endopeptidase , domain2"/>
    <property type="match status" value="1"/>
</dbReference>
<comment type="caution">
    <text evidence="9">The sequence shown here is derived from an EMBL/GenBank/DDBJ whole genome shotgun (WGS) entry which is preliminary data.</text>
</comment>
<dbReference type="CDD" id="cd08662">
    <property type="entry name" value="M13"/>
    <property type="match status" value="1"/>
</dbReference>
<dbReference type="PROSITE" id="PS51885">
    <property type="entry name" value="NEPRILYSIN"/>
    <property type="match status" value="1"/>
</dbReference>
<keyword evidence="4" id="KW-0378">Hydrolase</keyword>
<dbReference type="PRINTS" id="PR00786">
    <property type="entry name" value="NEPRILYSIN"/>
</dbReference>
<dbReference type="Gene3D" id="3.40.390.10">
    <property type="entry name" value="Collagenase (Catalytic Domain)"/>
    <property type="match status" value="1"/>
</dbReference>
<accession>A0A6I1I0I9</accession>
<dbReference type="Pfam" id="PF01431">
    <property type="entry name" value="Peptidase_M13"/>
    <property type="match status" value="1"/>
</dbReference>